<evidence type="ECO:0000313" key="2">
    <source>
        <dbReference type="Proteomes" id="UP000807769"/>
    </source>
</evidence>
<sequence length="174" mass="20016">MSTNLRNSRLELGSRSRILVLVGTLHTGQAWSSLGFPSESDTLCFDKLNFQRKPMVLALDARLDIVRTALSFHIFTPNGLCYHHPRFLSLYLRFGRTATPFTFPPTLGLASYHSNGRCRWEMPRRQCRILLFMNNGGHEGVRIQDLRYRCQHDAMVLYIQNIKAFMHSAEEALS</sequence>
<dbReference type="EMBL" id="JABBWG010000001">
    <property type="protein sequence ID" value="KAG1826989.1"/>
    <property type="molecule type" value="Genomic_DNA"/>
</dbReference>
<organism evidence="1 2">
    <name type="scientific">Suillus subaureus</name>
    <dbReference type="NCBI Taxonomy" id="48587"/>
    <lineage>
        <taxon>Eukaryota</taxon>
        <taxon>Fungi</taxon>
        <taxon>Dikarya</taxon>
        <taxon>Basidiomycota</taxon>
        <taxon>Agaricomycotina</taxon>
        <taxon>Agaricomycetes</taxon>
        <taxon>Agaricomycetidae</taxon>
        <taxon>Boletales</taxon>
        <taxon>Suillineae</taxon>
        <taxon>Suillaceae</taxon>
        <taxon>Suillus</taxon>
    </lineage>
</organism>
<proteinExistence type="predicted"/>
<dbReference type="RefSeq" id="XP_041199836.1">
    <property type="nucleotide sequence ID" value="XM_041342715.1"/>
</dbReference>
<dbReference type="GeneID" id="64636731"/>
<accession>A0A9P7JJP9</accession>
<evidence type="ECO:0000313" key="1">
    <source>
        <dbReference type="EMBL" id="KAG1826989.1"/>
    </source>
</evidence>
<keyword evidence="2" id="KW-1185">Reference proteome</keyword>
<comment type="caution">
    <text evidence="1">The sequence shown here is derived from an EMBL/GenBank/DDBJ whole genome shotgun (WGS) entry which is preliminary data.</text>
</comment>
<name>A0A9P7JJP9_9AGAM</name>
<reference evidence="1" key="1">
    <citation type="journal article" date="2020" name="New Phytol.">
        <title>Comparative genomics reveals dynamic genome evolution in host specialist ectomycorrhizal fungi.</title>
        <authorList>
            <person name="Lofgren L.A."/>
            <person name="Nguyen N.H."/>
            <person name="Vilgalys R."/>
            <person name="Ruytinx J."/>
            <person name="Liao H.L."/>
            <person name="Branco S."/>
            <person name="Kuo A."/>
            <person name="LaButti K."/>
            <person name="Lipzen A."/>
            <person name="Andreopoulos W."/>
            <person name="Pangilinan J."/>
            <person name="Riley R."/>
            <person name="Hundley H."/>
            <person name="Na H."/>
            <person name="Barry K."/>
            <person name="Grigoriev I.V."/>
            <person name="Stajich J.E."/>
            <person name="Kennedy P.G."/>
        </authorList>
    </citation>
    <scope>NUCLEOTIDE SEQUENCE</scope>
    <source>
        <strain evidence="1">MN1</strain>
    </source>
</reference>
<dbReference type="AlphaFoldDB" id="A0A9P7JJP9"/>
<dbReference type="Proteomes" id="UP000807769">
    <property type="component" value="Unassembled WGS sequence"/>
</dbReference>
<protein>
    <submittedName>
        <fullName evidence="1">Uncharacterized protein</fullName>
    </submittedName>
</protein>
<gene>
    <name evidence="1" type="ORF">BJ212DRAFT_23362</name>
</gene>